<gene>
    <name evidence="2" type="ORF">ERS852394_02442</name>
</gene>
<feature type="chain" id="PRO_5038421877" evidence="1">
    <location>
        <begin position="26"/>
        <end position="598"/>
    </location>
</feature>
<name>A0A174FZ31_9FIRM</name>
<dbReference type="PANTHER" id="PTHR40050:SF1">
    <property type="entry name" value="INNER SPORE COAT PROTEIN H"/>
    <property type="match status" value="1"/>
</dbReference>
<evidence type="ECO:0000313" key="3">
    <source>
        <dbReference type="Proteomes" id="UP000095409"/>
    </source>
</evidence>
<proteinExistence type="predicted"/>
<dbReference type="PANTHER" id="PTHR40050">
    <property type="entry name" value="INNER SPORE COAT PROTEIN H"/>
    <property type="match status" value="1"/>
</dbReference>
<feature type="signal peptide" evidence="1">
    <location>
        <begin position="1"/>
        <end position="25"/>
    </location>
</feature>
<keyword evidence="1" id="KW-0732">Signal</keyword>
<dbReference type="RefSeq" id="WP_022388210.1">
    <property type="nucleotide sequence ID" value="NZ_CYZD01000014.1"/>
</dbReference>
<accession>A0A174FZ31</accession>
<dbReference type="Pfam" id="PF08757">
    <property type="entry name" value="CotH"/>
    <property type="match status" value="1"/>
</dbReference>
<dbReference type="EMBL" id="CYZD01000014">
    <property type="protein sequence ID" value="CUO54677.1"/>
    <property type="molecule type" value="Genomic_DNA"/>
</dbReference>
<evidence type="ECO:0000313" key="2">
    <source>
        <dbReference type="EMBL" id="CUO54677.1"/>
    </source>
</evidence>
<evidence type="ECO:0000256" key="1">
    <source>
        <dbReference type="SAM" id="SignalP"/>
    </source>
</evidence>
<protein>
    <submittedName>
        <fullName evidence="2">CotH protein</fullName>
    </submittedName>
</protein>
<dbReference type="AlphaFoldDB" id="A0A174FZ31"/>
<dbReference type="InterPro" id="IPR014867">
    <property type="entry name" value="Spore_coat_CotH_CotH2/3/7"/>
</dbReference>
<reference evidence="2 3" key="1">
    <citation type="submission" date="2015-09" db="EMBL/GenBank/DDBJ databases">
        <authorList>
            <consortium name="Pathogen Informatics"/>
        </authorList>
    </citation>
    <scope>NUCLEOTIDE SEQUENCE [LARGE SCALE GENOMIC DNA]</scope>
    <source>
        <strain evidence="2 3">2789STDY5608837</strain>
    </source>
</reference>
<organism evidence="2 3">
    <name type="scientific">Blautia obeum</name>
    <dbReference type="NCBI Taxonomy" id="40520"/>
    <lineage>
        <taxon>Bacteria</taxon>
        <taxon>Bacillati</taxon>
        <taxon>Bacillota</taxon>
        <taxon>Clostridia</taxon>
        <taxon>Lachnospirales</taxon>
        <taxon>Lachnospiraceae</taxon>
        <taxon>Blautia</taxon>
    </lineage>
</organism>
<dbReference type="Proteomes" id="UP000095409">
    <property type="component" value="Unassembled WGS sequence"/>
</dbReference>
<sequence length="598" mass="69276">MRKYKKAAGLLAVSLVISMCSGCVMDREKSSESQAGETANLTDEDAEIKKAAKQDINEVHLRDKDTLYENDDETSVVTMYLTVSRGNVSENTDHSWKEINNYSVYDYDAMGVERYQAAALLQVGDEDGPQQGAVGYGETAPNATVQVRGQTSSEYAQKNYKIELKKNKGTWRGQRTINLNKHMGEGMRFRNKLAYDLMKKIPQMLSLRTQFVHLYVKDNTDGTSDSFADYGLYTQVEQLNKTGMKAHGLDSNGQLYKINSFEFYRYEDVIKKEDEVDYDQKKFEKHLEIKGNSDHSKLIEMLDTVNDYSIPIDEILNQYFDTENITYWMAYQILTGNVDTQNRNSYIYSPLNSDTWYFISWDNDGSFMRTEYKIRQFSDQGGWESGISNYWGNVLFQRCLKSQTFRDKLNDAILDLKENYLTEDRLTTMIESYKSVVKPYAYSMPDQMNEPLTEEQYEQVAAAIPGEVEKNYQLYLESLEKPMPFYIGVPVIENNKLKLVWDVSYDFDAEDITYTVEVARDYLFQDVIYRSENQPLPEMAMDVPEAGQYFVRVRAGNKSGYTQDAFDYYVTDSGKNYGMKCFYVTEDNRVEEDTYDEK</sequence>